<dbReference type="PANTHER" id="PTHR24421:SF63">
    <property type="entry name" value="SENSOR HISTIDINE KINASE DESK"/>
    <property type="match status" value="1"/>
</dbReference>
<evidence type="ECO:0000256" key="3">
    <source>
        <dbReference type="ARBA" id="ARBA00023012"/>
    </source>
</evidence>
<keyword evidence="3" id="KW-0902">Two-component regulatory system</keyword>
<evidence type="ECO:0000313" key="8">
    <source>
        <dbReference type="EMBL" id="MFC4528418.1"/>
    </source>
</evidence>
<dbReference type="CDD" id="cd16917">
    <property type="entry name" value="HATPase_UhpB-NarQ-NarX-like"/>
    <property type="match status" value="1"/>
</dbReference>
<dbReference type="Pfam" id="PF02518">
    <property type="entry name" value="HATPase_c"/>
    <property type="match status" value="1"/>
</dbReference>
<dbReference type="Gene3D" id="3.30.565.10">
    <property type="entry name" value="Histidine kinase-like ATPase, C-terminal domain"/>
    <property type="match status" value="1"/>
</dbReference>
<keyword evidence="6" id="KW-1133">Transmembrane helix</keyword>
<name>A0ABV9C640_9GAMM</name>
<proteinExistence type="predicted"/>
<evidence type="ECO:0000313" key="9">
    <source>
        <dbReference type="Proteomes" id="UP001595961"/>
    </source>
</evidence>
<dbReference type="InterPro" id="IPR036890">
    <property type="entry name" value="HATPase_C_sf"/>
</dbReference>
<dbReference type="SMART" id="SM00387">
    <property type="entry name" value="HATPase_c"/>
    <property type="match status" value="1"/>
</dbReference>
<evidence type="ECO:0000256" key="2">
    <source>
        <dbReference type="ARBA" id="ARBA00022777"/>
    </source>
</evidence>
<dbReference type="Pfam" id="PF07730">
    <property type="entry name" value="HisKA_3"/>
    <property type="match status" value="1"/>
</dbReference>
<keyword evidence="9" id="KW-1185">Reference proteome</keyword>
<dbReference type="RefSeq" id="WP_266148258.1">
    <property type="nucleotide sequence ID" value="NZ_CP064028.1"/>
</dbReference>
<reference evidence="9" key="1">
    <citation type="journal article" date="2019" name="Int. J. Syst. Evol. Microbiol.">
        <title>The Global Catalogue of Microorganisms (GCM) 10K type strain sequencing project: providing services to taxonomists for standard genome sequencing and annotation.</title>
        <authorList>
            <consortium name="The Broad Institute Genomics Platform"/>
            <consortium name="The Broad Institute Genome Sequencing Center for Infectious Disease"/>
            <person name="Wu L."/>
            <person name="Ma J."/>
        </authorList>
    </citation>
    <scope>NUCLEOTIDE SEQUENCE [LARGE SCALE GENOMIC DNA]</scope>
    <source>
        <strain evidence="9">CCM 4481</strain>
    </source>
</reference>
<feature type="coiled-coil region" evidence="4">
    <location>
        <begin position="215"/>
        <end position="242"/>
    </location>
</feature>
<feature type="transmembrane region" description="Helical" evidence="6">
    <location>
        <begin position="118"/>
        <end position="138"/>
    </location>
</feature>
<evidence type="ECO:0000256" key="1">
    <source>
        <dbReference type="ARBA" id="ARBA00022679"/>
    </source>
</evidence>
<dbReference type="EMBL" id="JBHSGA010000020">
    <property type="protein sequence ID" value="MFC4528418.1"/>
    <property type="molecule type" value="Genomic_DNA"/>
</dbReference>
<keyword evidence="6" id="KW-0812">Transmembrane</keyword>
<feature type="domain" description="Histidine kinase/HSP90-like ATPase" evidence="7">
    <location>
        <begin position="285"/>
        <end position="374"/>
    </location>
</feature>
<evidence type="ECO:0000256" key="6">
    <source>
        <dbReference type="SAM" id="Phobius"/>
    </source>
</evidence>
<dbReference type="InterPro" id="IPR050482">
    <property type="entry name" value="Sensor_HK_TwoCompSys"/>
</dbReference>
<gene>
    <name evidence="8" type="ORF">ACFO5W_17365</name>
</gene>
<dbReference type="InterPro" id="IPR003594">
    <property type="entry name" value="HATPase_dom"/>
</dbReference>
<sequence>MRQTIRAWLTPAPDSPVAHAMRQGKSPWTNAVHLLWSLWVFVTPLFDGFTTRWVVLTLISYPVFLLLYFKCFVSSRRVNYRYALMLVAMGLGLMPWYPSALSYFVYGCVMLQGSRLSLRTYMVVLLGLNIVCLLEAWLCHYPWQAVVWIPLTTFTIGLVINAERISSSKDAELRLSHDEVRRLAATAERERIGRDLHDLLGHTLSLITLKLELSRKLFDRDSEAARREMEEAEKVARHALAEVRAAVSGIRATDLAAELASARLLLESSAVALDSDVLPPSLPVDVERGLALILREAVTNIARHAGATRARVSIAVVDRVLRLCVEDNGRGGVSSSGNGLNGMRERVCALGGSLEVDSPPGHGTRLHIHVPLRIRANPWDGEGAEDNAADTTPLPPLERRAV</sequence>
<evidence type="ECO:0000256" key="4">
    <source>
        <dbReference type="SAM" id="Coils"/>
    </source>
</evidence>
<keyword evidence="1" id="KW-0808">Transferase</keyword>
<protein>
    <submittedName>
        <fullName evidence="8">Sensor histidine kinase</fullName>
    </submittedName>
</protein>
<keyword evidence="2 8" id="KW-0418">Kinase</keyword>
<dbReference type="GO" id="GO:0016301">
    <property type="term" value="F:kinase activity"/>
    <property type="evidence" value="ECO:0007669"/>
    <property type="project" value="UniProtKB-KW"/>
</dbReference>
<feature type="region of interest" description="Disordered" evidence="5">
    <location>
        <begin position="379"/>
        <end position="402"/>
    </location>
</feature>
<dbReference type="Proteomes" id="UP001595961">
    <property type="component" value="Unassembled WGS sequence"/>
</dbReference>
<keyword evidence="6" id="KW-0472">Membrane</keyword>
<organism evidence="8 9">
    <name type="scientific">Dyella halodurans</name>
    <dbReference type="NCBI Taxonomy" id="1920171"/>
    <lineage>
        <taxon>Bacteria</taxon>
        <taxon>Pseudomonadati</taxon>
        <taxon>Pseudomonadota</taxon>
        <taxon>Gammaproteobacteria</taxon>
        <taxon>Lysobacterales</taxon>
        <taxon>Rhodanobacteraceae</taxon>
        <taxon>Dyella</taxon>
    </lineage>
</organism>
<evidence type="ECO:0000256" key="5">
    <source>
        <dbReference type="SAM" id="MobiDB-lite"/>
    </source>
</evidence>
<accession>A0ABV9C640</accession>
<keyword evidence="4" id="KW-0175">Coiled coil</keyword>
<dbReference type="SUPFAM" id="SSF55874">
    <property type="entry name" value="ATPase domain of HSP90 chaperone/DNA topoisomerase II/histidine kinase"/>
    <property type="match status" value="1"/>
</dbReference>
<dbReference type="Gene3D" id="1.20.5.1930">
    <property type="match status" value="1"/>
</dbReference>
<feature type="transmembrane region" description="Helical" evidence="6">
    <location>
        <begin position="145"/>
        <end position="162"/>
    </location>
</feature>
<feature type="transmembrane region" description="Helical" evidence="6">
    <location>
        <begin position="80"/>
        <end position="98"/>
    </location>
</feature>
<comment type="caution">
    <text evidence="8">The sequence shown here is derived from an EMBL/GenBank/DDBJ whole genome shotgun (WGS) entry which is preliminary data.</text>
</comment>
<evidence type="ECO:0000259" key="7">
    <source>
        <dbReference type="SMART" id="SM00387"/>
    </source>
</evidence>
<dbReference type="InterPro" id="IPR011712">
    <property type="entry name" value="Sig_transdc_His_kin_sub3_dim/P"/>
</dbReference>
<feature type="transmembrane region" description="Helical" evidence="6">
    <location>
        <begin position="52"/>
        <end position="73"/>
    </location>
</feature>
<dbReference type="PANTHER" id="PTHR24421">
    <property type="entry name" value="NITRATE/NITRITE SENSOR PROTEIN NARX-RELATED"/>
    <property type="match status" value="1"/>
</dbReference>
<feature type="transmembrane region" description="Helical" evidence="6">
    <location>
        <begin position="28"/>
        <end position="46"/>
    </location>
</feature>